<dbReference type="STRING" id="1194083.BN12_1350008"/>
<dbReference type="Gene3D" id="3.40.50.1980">
    <property type="entry name" value="Nitrogenase molybdenum iron protein domain"/>
    <property type="match status" value="2"/>
</dbReference>
<dbReference type="PROSITE" id="PS50983">
    <property type="entry name" value="FE_B12_PBP"/>
    <property type="match status" value="1"/>
</dbReference>
<comment type="similarity">
    <text evidence="2">Belongs to the bacterial solute-binding protein 8 family.</text>
</comment>
<dbReference type="InterPro" id="IPR002491">
    <property type="entry name" value="ABC_transptr_periplasmic_BD"/>
</dbReference>
<dbReference type="GO" id="GO:0030288">
    <property type="term" value="C:outer membrane-bounded periplasmic space"/>
    <property type="evidence" value="ECO:0007669"/>
    <property type="project" value="TreeGrafter"/>
</dbReference>
<evidence type="ECO:0000313" key="7">
    <source>
        <dbReference type="EMBL" id="CCH76597.1"/>
    </source>
</evidence>
<reference evidence="7 8" key="1">
    <citation type="journal article" date="2013" name="ISME J.">
        <title>A metabolic model for members of the genus Tetrasphaera involved in enhanced biological phosphorus removal.</title>
        <authorList>
            <person name="Kristiansen R."/>
            <person name="Nguyen H.T.T."/>
            <person name="Saunders A.M."/>
            <person name="Nielsen J.L."/>
            <person name="Wimmer R."/>
            <person name="Le V.Q."/>
            <person name="McIlroy S.J."/>
            <person name="Petrovski S."/>
            <person name="Seviour R.J."/>
            <person name="Calteau A."/>
            <person name="Nielsen K.L."/>
            <person name="Nielsen P.H."/>
        </authorList>
    </citation>
    <scope>NUCLEOTIDE SEQUENCE [LARGE SCALE GENOMIC DNA]</scope>
    <source>
        <strain evidence="7 8">T1-X7</strain>
    </source>
</reference>
<feature type="compositionally biased region" description="Low complexity" evidence="5">
    <location>
        <begin position="54"/>
        <end position="65"/>
    </location>
</feature>
<evidence type="ECO:0000256" key="3">
    <source>
        <dbReference type="ARBA" id="ARBA00022448"/>
    </source>
</evidence>
<evidence type="ECO:0000256" key="5">
    <source>
        <dbReference type="SAM" id="MobiDB-lite"/>
    </source>
</evidence>
<feature type="region of interest" description="Disordered" evidence="5">
    <location>
        <begin position="54"/>
        <end position="74"/>
    </location>
</feature>
<evidence type="ECO:0000256" key="1">
    <source>
        <dbReference type="ARBA" id="ARBA00004196"/>
    </source>
</evidence>
<dbReference type="AlphaFoldDB" id="A0A077LV22"/>
<evidence type="ECO:0000259" key="6">
    <source>
        <dbReference type="PROSITE" id="PS50983"/>
    </source>
</evidence>
<dbReference type="Pfam" id="PF01497">
    <property type="entry name" value="Peripla_BP_2"/>
    <property type="match status" value="1"/>
</dbReference>
<dbReference type="EMBL" id="CAJB01000041">
    <property type="protein sequence ID" value="CCH76597.1"/>
    <property type="molecule type" value="Genomic_DNA"/>
</dbReference>
<accession>A0A077LV22</accession>
<dbReference type="RefSeq" id="WP_048553349.1">
    <property type="nucleotide sequence ID" value="NZ_HF570958.1"/>
</dbReference>
<proteinExistence type="inferred from homology"/>
<dbReference type="Proteomes" id="UP000035721">
    <property type="component" value="Unassembled WGS sequence"/>
</dbReference>
<sequence length="361" mass="38469">MTVTAPERLRPSLQPADVDAAFARIVDELTRRRLLAGGLGAASLLGLAGCDSAASTASSPSPTARAVRHKYGTTQVPPRPDRVVTLGYTDEEPVLALGVRPVGIVQFFGADLDASWPWEKQLWNGASPQIIGDRDTYHFEKIAALEPDLIIGLYSGMTARDYTTLSAIAPTVAQPSGYADFAAPWDVITRMAGQALGREKQADDLVKRVQAQFADARAAHPQWAGRTVAIAEPFEAHQWAVFGAGDPKLQFAEGLGFTVAPEVRAFNPGGDVKNLSVERLDLLDVDCLILLVDTGDRTKAQVMADPVFRKLPVSRGRTLFLPFSQSPPVGAALAYNSVLSIPYGITHAVEGLAGLSGLATS</sequence>
<dbReference type="PROSITE" id="PS51318">
    <property type="entry name" value="TAT"/>
    <property type="match status" value="1"/>
</dbReference>
<dbReference type="GO" id="GO:1901678">
    <property type="term" value="P:iron coordination entity transport"/>
    <property type="evidence" value="ECO:0007669"/>
    <property type="project" value="UniProtKB-ARBA"/>
</dbReference>
<keyword evidence="3" id="KW-0813">Transport</keyword>
<keyword evidence="4" id="KW-0732">Signal</keyword>
<evidence type="ECO:0000313" key="8">
    <source>
        <dbReference type="Proteomes" id="UP000035721"/>
    </source>
</evidence>
<comment type="subcellular location">
    <subcellularLocation>
        <location evidence="1">Cell envelope</location>
    </subcellularLocation>
</comment>
<dbReference type="PANTHER" id="PTHR30532">
    <property type="entry name" value="IRON III DICITRATE-BINDING PERIPLASMIC PROTEIN"/>
    <property type="match status" value="1"/>
</dbReference>
<dbReference type="InterPro" id="IPR051313">
    <property type="entry name" value="Bact_iron-sidero_bind"/>
</dbReference>
<feature type="domain" description="Fe/B12 periplasmic-binding" evidence="6">
    <location>
        <begin position="82"/>
        <end position="356"/>
    </location>
</feature>
<dbReference type="PANTHER" id="PTHR30532:SF24">
    <property type="entry name" value="FERRIC ENTEROBACTIN-BINDING PERIPLASMIC PROTEIN FEPB"/>
    <property type="match status" value="1"/>
</dbReference>
<dbReference type="SUPFAM" id="SSF53807">
    <property type="entry name" value="Helical backbone' metal receptor"/>
    <property type="match status" value="1"/>
</dbReference>
<dbReference type="InterPro" id="IPR006311">
    <property type="entry name" value="TAT_signal"/>
</dbReference>
<organism evidence="7 8">
    <name type="scientific">Nostocoides japonicum T1-X7</name>
    <dbReference type="NCBI Taxonomy" id="1194083"/>
    <lineage>
        <taxon>Bacteria</taxon>
        <taxon>Bacillati</taxon>
        <taxon>Actinomycetota</taxon>
        <taxon>Actinomycetes</taxon>
        <taxon>Micrococcales</taxon>
        <taxon>Intrasporangiaceae</taxon>
        <taxon>Nostocoides</taxon>
    </lineage>
</organism>
<dbReference type="CDD" id="cd01146">
    <property type="entry name" value="FhuD"/>
    <property type="match status" value="1"/>
</dbReference>
<evidence type="ECO:0000256" key="4">
    <source>
        <dbReference type="ARBA" id="ARBA00022729"/>
    </source>
</evidence>
<evidence type="ECO:0000256" key="2">
    <source>
        <dbReference type="ARBA" id="ARBA00008814"/>
    </source>
</evidence>
<gene>
    <name evidence="7" type="ORF">BN12_1350008</name>
</gene>
<protein>
    <submittedName>
        <fullName evidence="7">Periplasmic binding protein</fullName>
    </submittedName>
</protein>
<keyword evidence="8" id="KW-1185">Reference proteome</keyword>
<name>A0A077LV22_9MICO</name>
<comment type="caution">
    <text evidence="7">The sequence shown here is derived from an EMBL/GenBank/DDBJ whole genome shotgun (WGS) entry which is preliminary data.</text>
</comment>